<evidence type="ECO:0000313" key="6">
    <source>
        <dbReference type="Proteomes" id="UP000076167"/>
    </source>
</evidence>
<dbReference type="PRINTS" id="PR00313">
    <property type="entry name" value="CABNDNGRPT"/>
</dbReference>
<keyword evidence="6" id="KW-1185">Reference proteome</keyword>
<reference evidence="5 6" key="1">
    <citation type="submission" date="2015-12" db="EMBL/GenBank/DDBJ databases">
        <title>Genome sequence of Thalassospira xiamenensis MCCC 1A03005.</title>
        <authorList>
            <person name="Lu L."/>
            <person name="Lai Q."/>
            <person name="Shao Z."/>
            <person name="Qian P."/>
        </authorList>
    </citation>
    <scope>NUCLEOTIDE SEQUENCE [LARGE SCALE GENOMIC DNA]</scope>
    <source>
        <strain evidence="5 6">MCCC 1A03005</strain>
    </source>
</reference>
<dbReference type="Pfam" id="PF06594">
    <property type="entry name" value="HCBP_related"/>
    <property type="match status" value="1"/>
</dbReference>
<dbReference type="Proteomes" id="UP000076167">
    <property type="component" value="Unassembled WGS sequence"/>
</dbReference>
<dbReference type="PANTHER" id="PTHR38340">
    <property type="entry name" value="S-LAYER PROTEIN"/>
    <property type="match status" value="1"/>
</dbReference>
<dbReference type="InterPro" id="IPR041690">
    <property type="entry name" value="Cadherin_5"/>
</dbReference>
<dbReference type="Pfam" id="PF00353">
    <property type="entry name" value="HemolysinCabind"/>
    <property type="match status" value="1"/>
</dbReference>
<dbReference type="Pfam" id="PF17892">
    <property type="entry name" value="Cadherin_5"/>
    <property type="match status" value="1"/>
</dbReference>
<comment type="subcellular location">
    <subcellularLocation>
        <location evidence="1">Secreted</location>
    </subcellularLocation>
</comment>
<evidence type="ECO:0000313" key="5">
    <source>
        <dbReference type="EMBL" id="KZC97687.1"/>
    </source>
</evidence>
<keyword evidence="2" id="KW-0964">Secreted</keyword>
<evidence type="ECO:0000256" key="2">
    <source>
        <dbReference type="ARBA" id="ARBA00022525"/>
    </source>
</evidence>
<dbReference type="Gene3D" id="2.150.10.10">
    <property type="entry name" value="Serralysin-like metalloprotease, C-terminal"/>
    <property type="match status" value="1"/>
</dbReference>
<organism evidence="5 6">
    <name type="scientific">Thalassospira xiamenensis</name>
    <dbReference type="NCBI Taxonomy" id="220697"/>
    <lineage>
        <taxon>Bacteria</taxon>
        <taxon>Pseudomonadati</taxon>
        <taxon>Pseudomonadota</taxon>
        <taxon>Alphaproteobacteria</taxon>
        <taxon>Rhodospirillales</taxon>
        <taxon>Thalassospiraceae</taxon>
        <taxon>Thalassospira</taxon>
    </lineage>
</organism>
<proteinExistence type="predicted"/>
<evidence type="ECO:0000259" key="4">
    <source>
        <dbReference type="Pfam" id="PF17892"/>
    </source>
</evidence>
<feature type="domain" description="Haemolysin-type calcium binding-related" evidence="3">
    <location>
        <begin position="580"/>
        <end position="614"/>
    </location>
</feature>
<protein>
    <recommendedName>
        <fullName evidence="7">Cadherin-like domain-containing protein</fullName>
    </recommendedName>
</protein>
<dbReference type="InterPro" id="IPR018511">
    <property type="entry name" value="Hemolysin-typ_Ca-bd_CS"/>
</dbReference>
<dbReference type="SUPFAM" id="SSF51120">
    <property type="entry name" value="beta-Roll"/>
    <property type="match status" value="1"/>
</dbReference>
<feature type="domain" description="Cadherin-like" evidence="4">
    <location>
        <begin position="22"/>
        <end position="103"/>
    </location>
</feature>
<evidence type="ECO:0008006" key="7">
    <source>
        <dbReference type="Google" id="ProtNLM"/>
    </source>
</evidence>
<accession>A0ABR5XX21</accession>
<feature type="non-terminal residue" evidence="5">
    <location>
        <position position="1"/>
    </location>
</feature>
<dbReference type="Gene3D" id="2.60.40.3440">
    <property type="match status" value="1"/>
</dbReference>
<gene>
    <name evidence="5" type="ORF">AUP40_22280</name>
</gene>
<dbReference type="RefSeq" id="WP_063114499.1">
    <property type="nucleotide sequence ID" value="NZ_LPXL01000051.1"/>
</dbReference>
<dbReference type="InterPro" id="IPR050557">
    <property type="entry name" value="RTX_toxin/Mannuronan_C5-epim"/>
</dbReference>
<dbReference type="InterPro" id="IPR001343">
    <property type="entry name" value="Hemolysn_Ca-bd"/>
</dbReference>
<dbReference type="PANTHER" id="PTHR38340:SF1">
    <property type="entry name" value="S-LAYER PROTEIN"/>
    <property type="match status" value="1"/>
</dbReference>
<dbReference type="PROSITE" id="PS00330">
    <property type="entry name" value="HEMOLYSIN_CALCIUM"/>
    <property type="match status" value="2"/>
</dbReference>
<dbReference type="InterPro" id="IPR010566">
    <property type="entry name" value="Haemolys_ca-bd"/>
</dbReference>
<evidence type="ECO:0000259" key="3">
    <source>
        <dbReference type="Pfam" id="PF06594"/>
    </source>
</evidence>
<dbReference type="InterPro" id="IPR011049">
    <property type="entry name" value="Serralysin-like_metalloprot_C"/>
</dbReference>
<evidence type="ECO:0000256" key="1">
    <source>
        <dbReference type="ARBA" id="ARBA00004613"/>
    </source>
</evidence>
<sequence length="661" mass="69607">VTGETLDPAQYREYAVASADDISTVANRSVIIAASELLANDGENVDGYAIASVQSGEHGTVSLNVDGSVTFTPDADYYGPAKFSYVVYDGLGGNSSATVTVDVRATLDDPTKLSPGYVVEGEADGRVEWDVAQLSDGSQVVTWYDGAYRIYRQRYDASGAPTGSRQTITVSLNTTGINITGLANGNYIITYSDAPESTVKFQLFNATGNRLTDVSLQEAGVNISDADIIALQDGGFVLVMSRQVNGETIGEDTFGQRYDASGNEVGELFDLSGLAGGNDTMATGLELPDGRLLMMMKNGANETVGQVFSSAGYPLGTTFVIRDFVGTNDTTDPMYFGLGAKPTLLADGRVAVVSGRSLVVYEFGSDNVVTELTRVDLATLDPDGGNVVSGDVIALVDGGYFTVFNSREGNASSPYQVYGQRYDASGNPVNGVVDFGELVDGQETYVKLEHADDGGVYIYFSNPISSSHAELYKIHVDSGVTGETLDPAQYRDYKPEVGGVGNDVITGSALSDALVGNSGDDVLDGGAGNDLISGGSGADTFVFGRGFDHDTITDADAADQILLQPDVLAEDVWLFQQGDDLVIQLLGSQDNLTVANWYSPAAQKVGEIEIAGSTLQATNVQNLVDAMSVFGINDVAVDSIDHNSTEFQNAQAVIAANWQSS</sequence>
<name>A0ABR5XX21_9PROT</name>
<comment type="caution">
    <text evidence="5">The sequence shown here is derived from an EMBL/GenBank/DDBJ whole genome shotgun (WGS) entry which is preliminary data.</text>
</comment>
<dbReference type="EMBL" id="LPXL01000051">
    <property type="protein sequence ID" value="KZC97687.1"/>
    <property type="molecule type" value="Genomic_DNA"/>
</dbReference>